<dbReference type="STRING" id="1212545.SARL_02320"/>
<sequence>MTNINNYNDLNIQLTPEEASAYTYLSTNESQWADKFKSAISLSRDKITQRLVASMYRENLANCYNNSSIREVTDIPFTLKTSRSHVLQLYFSNSNKVIIAPIVGMYAFNRVDVEGPFYFLEEDKLTRITHPELILNCILTELPKLDTNATLQFKMDLENSIANLALALSYQLYSFSQVTAPLWTLIENSKDSYLRSEQSVIEGHPLHPGAKLRKGLTAREAIQYSTEFDKPISLHFALLHKSVAKSQSLTSDYNEALFQRFPNLRQCVVAEVGHSQLPNYYVLVIHPWQFETIFKSQYDDLIQSSLYIPLNYQLDYYAGLSFRTLMPKVDTTPHIKLATNVHITGEIRTLSEQTTFNGPLVSKILKDIISQDNLFKNIQASTVDEIAGLHYYNSSEQQQTKRSEQIATLFRENIYQLIENDSTPIVPSSLVSCHVYNSETPLETLITRYYDNYAFDSIETAAIAWLTHYSKTLCDLVIPLVAKYGIALEAHLQNAIISIDNTGALHHIYIRDFEGLRIDTQQLNAMGYSTKNFHQKSLILTSNAQTVLNKAFYSTVQNHIGELILTAVKIWDAPHIENIIWSNVRTLIEQKLDEVAQSMDNSNGINNFKEILFAPTIDYKCVTTMRLVDEADYYTYVKVNNPLHK</sequence>
<dbReference type="Proteomes" id="UP000321598">
    <property type="component" value="Unassembled WGS sequence"/>
</dbReference>
<evidence type="ECO:0000313" key="7">
    <source>
        <dbReference type="Proteomes" id="UP000254956"/>
    </source>
</evidence>
<dbReference type="EC" id="6.3.2.-" evidence="6"/>
<proteinExistence type="inferred from homology"/>
<name>A0A380C5X7_9STAP</name>
<keyword evidence="8" id="KW-1185">Reference proteome</keyword>
<evidence type="ECO:0000313" key="8">
    <source>
        <dbReference type="Proteomes" id="UP000321598"/>
    </source>
</evidence>
<evidence type="ECO:0000313" key="5">
    <source>
        <dbReference type="EMBL" id="GEQ01448.1"/>
    </source>
</evidence>
<dbReference type="AlphaFoldDB" id="A0A380C5X7"/>
<reference evidence="5 8" key="2">
    <citation type="submission" date="2019-07" db="EMBL/GenBank/DDBJ databases">
        <title>Whole genome shotgun sequence of Staphylococcus arlettae NBRC 109765.</title>
        <authorList>
            <person name="Hosoyama A."/>
            <person name="Uohara A."/>
            <person name="Ohji S."/>
            <person name="Ichikawa N."/>
        </authorList>
    </citation>
    <scope>NUCLEOTIDE SEQUENCE [LARGE SCALE GENOMIC DNA]</scope>
    <source>
        <strain evidence="5 8">NBRC 109765</strain>
    </source>
</reference>
<feature type="domain" description="Aerobactin siderophore biosynthesis IucA/IucC N-terminal" evidence="3">
    <location>
        <begin position="192"/>
        <end position="431"/>
    </location>
</feature>
<evidence type="ECO:0000313" key="6">
    <source>
        <dbReference type="EMBL" id="SUJ13787.1"/>
    </source>
</evidence>
<dbReference type="RefSeq" id="WP_103388484.1">
    <property type="nucleotide sequence ID" value="NZ_BKAV01000040.1"/>
</dbReference>
<dbReference type="EMBL" id="BKAV01000040">
    <property type="protein sequence ID" value="GEQ01448.1"/>
    <property type="molecule type" value="Genomic_DNA"/>
</dbReference>
<reference evidence="6 7" key="1">
    <citation type="submission" date="2018-06" db="EMBL/GenBank/DDBJ databases">
        <authorList>
            <consortium name="Pathogen Informatics"/>
            <person name="Doyle S."/>
        </authorList>
    </citation>
    <scope>NUCLEOTIDE SEQUENCE [LARGE SCALE GENOMIC DNA]</scope>
    <source>
        <strain evidence="6 7">NCTC12413</strain>
    </source>
</reference>
<dbReference type="Proteomes" id="UP000254956">
    <property type="component" value="Unassembled WGS sequence"/>
</dbReference>
<dbReference type="InterPro" id="IPR022770">
    <property type="entry name" value="IucA/IucC-like_C"/>
</dbReference>
<evidence type="ECO:0000259" key="3">
    <source>
        <dbReference type="Pfam" id="PF04183"/>
    </source>
</evidence>
<evidence type="ECO:0000256" key="1">
    <source>
        <dbReference type="ARBA" id="ARBA00004924"/>
    </source>
</evidence>
<keyword evidence="6" id="KW-0436">Ligase</keyword>
<gene>
    <name evidence="6" type="primary">iucC_3</name>
    <name evidence="6" type="ORF">NCTC12413_00742</name>
    <name evidence="5" type="ORF">SAR03_24850</name>
</gene>
<dbReference type="GO" id="GO:0016881">
    <property type="term" value="F:acid-amino acid ligase activity"/>
    <property type="evidence" value="ECO:0007669"/>
    <property type="project" value="UniProtKB-ARBA"/>
</dbReference>
<accession>A0A380C5X7</accession>
<dbReference type="InterPro" id="IPR037455">
    <property type="entry name" value="LucA/IucC-like"/>
</dbReference>
<dbReference type="InterPro" id="IPR007310">
    <property type="entry name" value="Aerobactin_biosyn_IucA/IucC_N"/>
</dbReference>
<dbReference type="Gene3D" id="1.10.510.40">
    <property type="match status" value="1"/>
</dbReference>
<dbReference type="Pfam" id="PF04183">
    <property type="entry name" value="IucA_IucC"/>
    <property type="match status" value="1"/>
</dbReference>
<organism evidence="6 7">
    <name type="scientific">Staphylococcus arlettae</name>
    <dbReference type="NCBI Taxonomy" id="29378"/>
    <lineage>
        <taxon>Bacteria</taxon>
        <taxon>Bacillati</taxon>
        <taxon>Bacillota</taxon>
        <taxon>Bacilli</taxon>
        <taxon>Bacillales</taxon>
        <taxon>Staphylococcaceae</taxon>
        <taxon>Staphylococcus</taxon>
    </lineage>
</organism>
<protein>
    <submittedName>
        <fullName evidence="6">Siderophore biosynthesis protein</fullName>
        <ecNumber evidence="6">6.3.2.-</ecNumber>
    </submittedName>
</protein>
<dbReference type="PANTHER" id="PTHR34384:SF6">
    <property type="entry name" value="STAPHYLOFERRIN B SYNTHASE"/>
    <property type="match status" value="1"/>
</dbReference>
<dbReference type="PANTHER" id="PTHR34384">
    <property type="entry name" value="L-2,3-DIAMINOPROPANOATE--CITRATE LIGASE"/>
    <property type="match status" value="1"/>
</dbReference>
<evidence type="ECO:0000256" key="2">
    <source>
        <dbReference type="ARBA" id="ARBA00007832"/>
    </source>
</evidence>
<comment type="similarity">
    <text evidence="2">Belongs to the IucA/IucC family.</text>
</comment>
<feature type="domain" description="Aerobactin siderophore biosynthesis IucA/IucC-like C-terminal" evidence="4">
    <location>
        <begin position="464"/>
        <end position="634"/>
    </location>
</feature>
<dbReference type="GO" id="GO:0019290">
    <property type="term" value="P:siderophore biosynthetic process"/>
    <property type="evidence" value="ECO:0007669"/>
    <property type="project" value="InterPro"/>
</dbReference>
<evidence type="ECO:0000259" key="4">
    <source>
        <dbReference type="Pfam" id="PF06276"/>
    </source>
</evidence>
<dbReference type="EMBL" id="UGZE01000001">
    <property type="protein sequence ID" value="SUJ13787.1"/>
    <property type="molecule type" value="Genomic_DNA"/>
</dbReference>
<dbReference type="OrthoDB" id="495728at2"/>
<dbReference type="Pfam" id="PF06276">
    <property type="entry name" value="FhuF"/>
    <property type="match status" value="1"/>
</dbReference>
<comment type="pathway">
    <text evidence="1">Siderophore biosynthesis.</text>
</comment>